<proteinExistence type="predicted"/>
<dbReference type="PANTHER" id="PTHR46082">
    <property type="entry name" value="ATP/GTP-BINDING PROTEIN-RELATED"/>
    <property type="match status" value="1"/>
</dbReference>
<evidence type="ECO:0000313" key="3">
    <source>
        <dbReference type="Proteomes" id="UP000234585"/>
    </source>
</evidence>
<dbReference type="Proteomes" id="UP000234585">
    <property type="component" value="Unassembled WGS sequence"/>
</dbReference>
<evidence type="ECO:0000313" key="2">
    <source>
        <dbReference type="EMBL" id="PLB36939.1"/>
    </source>
</evidence>
<evidence type="ECO:0000256" key="1">
    <source>
        <dbReference type="SAM" id="SignalP"/>
    </source>
</evidence>
<gene>
    <name evidence="2" type="ORF">BDW47DRAFT_132528</name>
</gene>
<reference evidence="2 3" key="1">
    <citation type="submission" date="2017-12" db="EMBL/GenBank/DDBJ databases">
        <authorList>
            <consortium name="DOE Joint Genome Institute"/>
            <person name="Haridas S."/>
            <person name="Kjaerbolling I."/>
            <person name="Vesth T.C."/>
            <person name="Frisvad J.C."/>
            <person name="Nybo J.L."/>
            <person name="Theobald S."/>
            <person name="Kuo A."/>
            <person name="Bowyer P."/>
            <person name="Matsuda Y."/>
            <person name="Mondo S."/>
            <person name="Lyhne E.K."/>
            <person name="Kogle M.E."/>
            <person name="Clum A."/>
            <person name="Lipzen A."/>
            <person name="Salamov A."/>
            <person name="Ngan C.Y."/>
            <person name="Daum C."/>
            <person name="Chiniquy J."/>
            <person name="Barry K."/>
            <person name="LaButti K."/>
            <person name="Simmons B.A."/>
            <person name="Magnuson J.K."/>
            <person name="Mortensen U.H."/>
            <person name="Larsen T.O."/>
            <person name="Grigoriev I.V."/>
            <person name="Baker S.E."/>
            <person name="Andersen M.R."/>
            <person name="Nordberg H.P."/>
            <person name="Cantor M.N."/>
            <person name="Hua S.X."/>
        </authorList>
    </citation>
    <scope>NUCLEOTIDE SEQUENCE [LARGE SCALE GENOMIC DNA]</scope>
    <source>
        <strain evidence="2 3">CBS 102.13</strain>
    </source>
</reference>
<dbReference type="GeneID" id="36524736"/>
<dbReference type="PANTHER" id="PTHR46082:SF6">
    <property type="entry name" value="AAA+ ATPASE DOMAIN-CONTAINING PROTEIN-RELATED"/>
    <property type="match status" value="1"/>
</dbReference>
<dbReference type="EMBL" id="KZ559147">
    <property type="protein sequence ID" value="PLB36939.1"/>
    <property type="molecule type" value="Genomic_DNA"/>
</dbReference>
<dbReference type="Gene3D" id="3.40.50.1580">
    <property type="entry name" value="Nucleoside phosphorylase domain"/>
    <property type="match status" value="1"/>
</dbReference>
<feature type="chain" id="PRO_5014178258" evidence="1">
    <location>
        <begin position="24"/>
        <end position="340"/>
    </location>
</feature>
<dbReference type="InterPro" id="IPR053137">
    <property type="entry name" value="NLR-like"/>
</dbReference>
<dbReference type="AlphaFoldDB" id="A0A2I2F8J4"/>
<dbReference type="RefSeq" id="XP_024670951.1">
    <property type="nucleotide sequence ID" value="XM_024817576.1"/>
</dbReference>
<keyword evidence="3" id="KW-1185">Reference proteome</keyword>
<name>A0A2I2F8J4_ASPCN</name>
<organism evidence="2 3">
    <name type="scientific">Aspergillus candidus</name>
    <dbReference type="NCBI Taxonomy" id="41067"/>
    <lineage>
        <taxon>Eukaryota</taxon>
        <taxon>Fungi</taxon>
        <taxon>Dikarya</taxon>
        <taxon>Ascomycota</taxon>
        <taxon>Pezizomycotina</taxon>
        <taxon>Eurotiomycetes</taxon>
        <taxon>Eurotiomycetidae</taxon>
        <taxon>Eurotiales</taxon>
        <taxon>Aspergillaceae</taxon>
        <taxon>Aspergillus</taxon>
        <taxon>Aspergillus subgen. Circumdati</taxon>
    </lineage>
</organism>
<feature type="signal peptide" evidence="1">
    <location>
        <begin position="1"/>
        <end position="23"/>
    </location>
</feature>
<dbReference type="STRING" id="41067.A0A2I2F8J4"/>
<dbReference type="OrthoDB" id="1658288at2759"/>
<protein>
    <submittedName>
        <fullName evidence="2">Nucleoside phosphorylase domain-containing protein</fullName>
    </submittedName>
</protein>
<dbReference type="GO" id="GO:0003824">
    <property type="term" value="F:catalytic activity"/>
    <property type="evidence" value="ECO:0007669"/>
    <property type="project" value="InterPro"/>
</dbReference>
<accession>A0A2I2F8J4</accession>
<sequence>MRPNSRTDFTVAIICALTLEAEAIEETFDEVFDRLSKVYGKHPKDRNAYINGRIGAHNVVLAYLPDKAKRTAASVATSLPFSYPNIGIGLVVGICGGAPRSPSNEQIFLGDVVMSDAVVEYDSGVQLPGGFQRATDINLVPGRPSREIRNLLAGLRAIGGRREFQDQISQHLHKIQQRNEKWRRPCFTDDIVFNASYHHKHHKLISAKCPHVSGNGGHGICEGAMSKICADLGCDDNEISRRRHHTELDSMSIHIGAIASADTEMRSGEHRDRLVSSERVIGFETIGAGVWDIFPCIIIKGVCDYADSHKNNTWQAYAAATGSCAAKSFLEYWRPVATGP</sequence>
<dbReference type="GO" id="GO:0009116">
    <property type="term" value="P:nucleoside metabolic process"/>
    <property type="evidence" value="ECO:0007669"/>
    <property type="project" value="InterPro"/>
</dbReference>
<dbReference type="InterPro" id="IPR035994">
    <property type="entry name" value="Nucleoside_phosphorylase_sf"/>
</dbReference>
<keyword evidence="1" id="KW-0732">Signal</keyword>
<dbReference type="SUPFAM" id="SSF53167">
    <property type="entry name" value="Purine and uridine phosphorylases"/>
    <property type="match status" value="1"/>
</dbReference>